<dbReference type="CDD" id="cd06171">
    <property type="entry name" value="Sigma70_r4"/>
    <property type="match status" value="1"/>
</dbReference>
<keyword evidence="3" id="KW-0731">Sigma factor</keyword>
<dbReference type="InterPro" id="IPR013325">
    <property type="entry name" value="RNA_pol_sigma_r2"/>
</dbReference>
<protein>
    <submittedName>
        <fullName evidence="8">Sigma-70 family RNA polymerase sigma factor</fullName>
    </submittedName>
</protein>
<dbReference type="InterPro" id="IPR014284">
    <property type="entry name" value="RNA_pol_sigma-70_dom"/>
</dbReference>
<comment type="similarity">
    <text evidence="1">Belongs to the sigma-70 factor family. ECF subfamily.</text>
</comment>
<evidence type="ECO:0000256" key="4">
    <source>
        <dbReference type="ARBA" id="ARBA00023125"/>
    </source>
</evidence>
<dbReference type="Gene3D" id="1.10.1740.10">
    <property type="match status" value="1"/>
</dbReference>
<dbReference type="EMBL" id="QVEV01000036">
    <property type="protein sequence ID" value="RGC11406.1"/>
    <property type="molecule type" value="Genomic_DNA"/>
</dbReference>
<dbReference type="SUPFAM" id="SSF88946">
    <property type="entry name" value="Sigma2 domain of RNA polymerase sigma factors"/>
    <property type="match status" value="1"/>
</dbReference>
<feature type="domain" description="RNA polymerase sigma-70 region 2" evidence="6">
    <location>
        <begin position="21"/>
        <end position="87"/>
    </location>
</feature>
<dbReference type="InterPro" id="IPR036388">
    <property type="entry name" value="WH-like_DNA-bd_sf"/>
</dbReference>
<dbReference type="NCBIfam" id="TIGR02937">
    <property type="entry name" value="sigma70-ECF"/>
    <property type="match status" value="1"/>
</dbReference>
<dbReference type="Pfam" id="PF04542">
    <property type="entry name" value="Sigma70_r2"/>
    <property type="match status" value="1"/>
</dbReference>
<dbReference type="InterPro" id="IPR007627">
    <property type="entry name" value="RNA_pol_sigma70_r2"/>
</dbReference>
<evidence type="ECO:0000256" key="1">
    <source>
        <dbReference type="ARBA" id="ARBA00010641"/>
    </source>
</evidence>
<keyword evidence="4" id="KW-0238">DNA-binding</keyword>
<dbReference type="RefSeq" id="WP_117444409.1">
    <property type="nucleotide sequence ID" value="NZ_JAJFEN010000076.1"/>
</dbReference>
<dbReference type="GO" id="GO:0006352">
    <property type="term" value="P:DNA-templated transcription initiation"/>
    <property type="evidence" value="ECO:0007669"/>
    <property type="project" value="InterPro"/>
</dbReference>
<dbReference type="GO" id="GO:0016987">
    <property type="term" value="F:sigma factor activity"/>
    <property type="evidence" value="ECO:0007669"/>
    <property type="project" value="UniProtKB-KW"/>
</dbReference>
<dbReference type="InterPro" id="IPR013249">
    <property type="entry name" value="RNA_pol_sigma70_r4_t2"/>
</dbReference>
<dbReference type="Gene3D" id="1.10.10.10">
    <property type="entry name" value="Winged helix-like DNA-binding domain superfamily/Winged helix DNA-binding domain"/>
    <property type="match status" value="1"/>
</dbReference>
<evidence type="ECO:0000313" key="8">
    <source>
        <dbReference type="EMBL" id="RGC11406.1"/>
    </source>
</evidence>
<accession>A0A3E2VKY6</accession>
<dbReference type="InterPro" id="IPR039425">
    <property type="entry name" value="RNA_pol_sigma-70-like"/>
</dbReference>
<evidence type="ECO:0000256" key="3">
    <source>
        <dbReference type="ARBA" id="ARBA00023082"/>
    </source>
</evidence>
<proteinExistence type="inferred from homology"/>
<name>A0A3E2VKY6_CLOIN</name>
<dbReference type="AlphaFoldDB" id="A0A3E2VKY6"/>
<gene>
    <name evidence="8" type="ORF">DXA38_18040</name>
</gene>
<keyword evidence="2" id="KW-0805">Transcription regulation</keyword>
<dbReference type="Pfam" id="PF08281">
    <property type="entry name" value="Sigma70_r4_2"/>
    <property type="match status" value="1"/>
</dbReference>
<dbReference type="PANTHER" id="PTHR43133:SF52">
    <property type="entry name" value="ECF RNA POLYMERASE SIGMA FACTOR SIGL"/>
    <property type="match status" value="1"/>
</dbReference>
<sequence length="172" mass="20696">MQDNILISRAKHGDQEALEELIRRWYQPIYKYLVRKTGNTSIASDLTQETFLKFVESLPRYSPLAAFSTYIHTIAYHVSVDYFRKHKDYQVYDDKQWDMLEDKRNGVDENYYRMKEILYKLPDKQRECIILYYYQGLKYRQIAEVLSIPVSTAKTRVRTGLQACRKLWEVEE</sequence>
<evidence type="ECO:0000256" key="2">
    <source>
        <dbReference type="ARBA" id="ARBA00023015"/>
    </source>
</evidence>
<dbReference type="InterPro" id="IPR013324">
    <property type="entry name" value="RNA_pol_sigma_r3/r4-like"/>
</dbReference>
<keyword evidence="5" id="KW-0804">Transcription</keyword>
<evidence type="ECO:0000259" key="6">
    <source>
        <dbReference type="Pfam" id="PF04542"/>
    </source>
</evidence>
<organism evidence="8">
    <name type="scientific">Clostridium innocuum</name>
    <dbReference type="NCBI Taxonomy" id="1522"/>
    <lineage>
        <taxon>Bacteria</taxon>
        <taxon>Bacillati</taxon>
        <taxon>Bacillota</taxon>
        <taxon>Clostridia</taxon>
        <taxon>Eubacteriales</taxon>
        <taxon>Clostridiaceae</taxon>
        <taxon>Clostridium</taxon>
    </lineage>
</organism>
<dbReference type="GO" id="GO:0003677">
    <property type="term" value="F:DNA binding"/>
    <property type="evidence" value="ECO:0007669"/>
    <property type="project" value="UniProtKB-KW"/>
</dbReference>
<reference evidence="8" key="1">
    <citation type="submission" date="2018-08" db="EMBL/GenBank/DDBJ databases">
        <title>A genome reference for cultivated species of the human gut microbiota.</title>
        <authorList>
            <person name="Zou Y."/>
            <person name="Xue W."/>
            <person name="Luo G."/>
        </authorList>
    </citation>
    <scope>NUCLEOTIDE SEQUENCE [LARGE SCALE GENOMIC DNA]</scope>
    <source>
        <strain evidence="8">OF01-2LB</strain>
    </source>
</reference>
<dbReference type="PANTHER" id="PTHR43133">
    <property type="entry name" value="RNA POLYMERASE ECF-TYPE SIGMA FACTO"/>
    <property type="match status" value="1"/>
</dbReference>
<dbReference type="SUPFAM" id="SSF88659">
    <property type="entry name" value="Sigma3 and sigma4 domains of RNA polymerase sigma factors"/>
    <property type="match status" value="1"/>
</dbReference>
<dbReference type="Proteomes" id="UP000260025">
    <property type="component" value="Unassembled WGS sequence"/>
</dbReference>
<evidence type="ECO:0000259" key="7">
    <source>
        <dbReference type="Pfam" id="PF08281"/>
    </source>
</evidence>
<dbReference type="OrthoDB" id="9795666at2"/>
<evidence type="ECO:0000256" key="5">
    <source>
        <dbReference type="ARBA" id="ARBA00023163"/>
    </source>
</evidence>
<feature type="domain" description="RNA polymerase sigma factor 70 region 4 type 2" evidence="7">
    <location>
        <begin position="116"/>
        <end position="164"/>
    </location>
</feature>
<comment type="caution">
    <text evidence="8">The sequence shown here is derived from an EMBL/GenBank/DDBJ whole genome shotgun (WGS) entry which is preliminary data.</text>
</comment>